<evidence type="ECO:0000256" key="7">
    <source>
        <dbReference type="ARBA" id="ARBA00023128"/>
    </source>
</evidence>
<keyword evidence="12" id="KW-1185">Reference proteome</keyword>
<dbReference type="KEGG" id="acan:ACA1_366640"/>
<dbReference type="PRINTS" id="PR00926">
    <property type="entry name" value="MITOCARRIER"/>
</dbReference>
<evidence type="ECO:0000256" key="10">
    <source>
        <dbReference type="RuleBase" id="RU000488"/>
    </source>
</evidence>
<keyword evidence="5" id="KW-0677">Repeat</keyword>
<dbReference type="GeneID" id="14914555"/>
<dbReference type="InterPro" id="IPR050567">
    <property type="entry name" value="Mitochondrial_Carrier"/>
</dbReference>
<dbReference type="EMBL" id="KB008073">
    <property type="protein sequence ID" value="ELR14052.1"/>
    <property type="molecule type" value="Genomic_DNA"/>
</dbReference>
<keyword evidence="7" id="KW-0496">Mitochondrion</keyword>
<evidence type="ECO:0000256" key="1">
    <source>
        <dbReference type="ARBA" id="ARBA00004225"/>
    </source>
</evidence>
<feature type="repeat" description="Solcar" evidence="9">
    <location>
        <begin position="116"/>
        <end position="211"/>
    </location>
</feature>
<evidence type="ECO:0000313" key="12">
    <source>
        <dbReference type="Proteomes" id="UP000011083"/>
    </source>
</evidence>
<keyword evidence="6" id="KW-1133">Transmembrane helix</keyword>
<protein>
    <submittedName>
        <fullName evidence="11">Carrier superfamily protein</fullName>
    </submittedName>
</protein>
<evidence type="ECO:0000256" key="4">
    <source>
        <dbReference type="ARBA" id="ARBA00022692"/>
    </source>
</evidence>
<evidence type="ECO:0000256" key="3">
    <source>
        <dbReference type="ARBA" id="ARBA00022448"/>
    </source>
</evidence>
<dbReference type="VEuPathDB" id="AmoebaDB:ACA1_366640"/>
<dbReference type="SUPFAM" id="SSF103506">
    <property type="entry name" value="Mitochondrial carrier"/>
    <property type="match status" value="1"/>
</dbReference>
<dbReference type="Pfam" id="PF00153">
    <property type="entry name" value="Mito_carr"/>
    <property type="match status" value="3"/>
</dbReference>
<dbReference type="OMA" id="SPWTKSV"/>
<dbReference type="InterPro" id="IPR023395">
    <property type="entry name" value="MCP_dom_sf"/>
</dbReference>
<dbReference type="RefSeq" id="XP_004336065.1">
    <property type="nucleotide sequence ID" value="XM_004336017.1"/>
</dbReference>
<dbReference type="GO" id="GO:0031966">
    <property type="term" value="C:mitochondrial membrane"/>
    <property type="evidence" value="ECO:0007669"/>
    <property type="project" value="UniProtKB-SubCell"/>
</dbReference>
<accession>L8GM32</accession>
<dbReference type="PROSITE" id="PS50920">
    <property type="entry name" value="SOLCAR"/>
    <property type="match status" value="3"/>
</dbReference>
<evidence type="ECO:0000256" key="2">
    <source>
        <dbReference type="ARBA" id="ARBA00006375"/>
    </source>
</evidence>
<evidence type="ECO:0000256" key="8">
    <source>
        <dbReference type="ARBA" id="ARBA00023136"/>
    </source>
</evidence>
<sequence>MKGGTGRQMSESAWEKTAKDLFAGSVAGMVSLAVCYPLDIVRTRLQTTDASRFNGVIDCFAKTVKGEGFLALYKGMSSPLAAQALQKAIMFGAYGAAQRFIVGGRDRGTTSSPQPLSTFELLLCGMFAGSVNTVVAAPIELVRNRLMTQYHAKAASGAADATFYTGPIDCCKKIVQQHGLRGLWRGVGPTLLRDGPGVGAWYASFEFVKRLLIPEGKTAKDLGFSRLLLAGAAGGVGYWVTAFPQDTIKSVMQTDKAGKYRNMAHCAQELFREGGVPRFYRGFLMGITRGVPGAAATFATYSIIMDAIA</sequence>
<feature type="repeat" description="Solcar" evidence="9">
    <location>
        <begin position="15"/>
        <end position="100"/>
    </location>
</feature>
<dbReference type="InterPro" id="IPR002067">
    <property type="entry name" value="MCP"/>
</dbReference>
<comment type="similarity">
    <text evidence="2 10">Belongs to the mitochondrial carrier (TC 2.A.29) family.</text>
</comment>
<comment type="subcellular location">
    <subcellularLocation>
        <location evidence="1">Mitochondrion membrane</location>
        <topology evidence="1">Multi-pass membrane protein</topology>
    </subcellularLocation>
</comment>
<dbReference type="Proteomes" id="UP000011083">
    <property type="component" value="Unassembled WGS sequence"/>
</dbReference>
<feature type="repeat" description="Solcar" evidence="9">
    <location>
        <begin position="225"/>
        <end position="307"/>
    </location>
</feature>
<evidence type="ECO:0000256" key="6">
    <source>
        <dbReference type="ARBA" id="ARBA00022989"/>
    </source>
</evidence>
<dbReference type="AlphaFoldDB" id="L8GM32"/>
<gene>
    <name evidence="11" type="ORF">ACA1_366640</name>
</gene>
<dbReference type="Gene3D" id="1.50.40.10">
    <property type="entry name" value="Mitochondrial carrier domain"/>
    <property type="match status" value="2"/>
</dbReference>
<reference evidence="11 12" key="1">
    <citation type="journal article" date="2013" name="Genome Biol.">
        <title>Genome of Acanthamoeba castellanii highlights extensive lateral gene transfer and early evolution of tyrosine kinase signaling.</title>
        <authorList>
            <person name="Clarke M."/>
            <person name="Lohan A.J."/>
            <person name="Liu B."/>
            <person name="Lagkouvardos I."/>
            <person name="Roy S."/>
            <person name="Zafar N."/>
            <person name="Bertelli C."/>
            <person name="Schilde C."/>
            <person name="Kianianmomeni A."/>
            <person name="Burglin T.R."/>
            <person name="Frech C."/>
            <person name="Turcotte B."/>
            <person name="Kopec K.O."/>
            <person name="Synnott J.M."/>
            <person name="Choo C."/>
            <person name="Paponov I."/>
            <person name="Finkler A."/>
            <person name="Soon Heng Tan C."/>
            <person name="Hutchins A.P."/>
            <person name="Weinmeier T."/>
            <person name="Rattei T."/>
            <person name="Chu J.S."/>
            <person name="Gimenez G."/>
            <person name="Irimia M."/>
            <person name="Rigden D.J."/>
            <person name="Fitzpatrick D.A."/>
            <person name="Lorenzo-Morales J."/>
            <person name="Bateman A."/>
            <person name="Chiu C.H."/>
            <person name="Tang P."/>
            <person name="Hegemann P."/>
            <person name="Fromm H."/>
            <person name="Raoult D."/>
            <person name="Greub G."/>
            <person name="Miranda-Saavedra D."/>
            <person name="Chen N."/>
            <person name="Nash P."/>
            <person name="Ginger M.L."/>
            <person name="Horn M."/>
            <person name="Schaap P."/>
            <person name="Caler L."/>
            <person name="Loftus B."/>
        </authorList>
    </citation>
    <scope>NUCLEOTIDE SEQUENCE [LARGE SCALE GENOMIC DNA]</scope>
    <source>
        <strain evidence="11 12">Neff</strain>
    </source>
</reference>
<organism evidence="11 12">
    <name type="scientific">Acanthamoeba castellanii (strain ATCC 30010 / Neff)</name>
    <dbReference type="NCBI Taxonomy" id="1257118"/>
    <lineage>
        <taxon>Eukaryota</taxon>
        <taxon>Amoebozoa</taxon>
        <taxon>Discosea</taxon>
        <taxon>Longamoebia</taxon>
        <taxon>Centramoebida</taxon>
        <taxon>Acanthamoebidae</taxon>
        <taxon>Acanthamoeba</taxon>
    </lineage>
</organism>
<evidence type="ECO:0000256" key="9">
    <source>
        <dbReference type="PROSITE-ProRule" id="PRU00282"/>
    </source>
</evidence>
<dbReference type="OrthoDB" id="14252at2759"/>
<proteinExistence type="inferred from homology"/>
<keyword evidence="8 9" id="KW-0472">Membrane</keyword>
<dbReference type="PANTHER" id="PTHR45624">
    <property type="entry name" value="MITOCHONDRIAL BASIC AMINO ACIDS TRANSPORTER-RELATED"/>
    <property type="match status" value="1"/>
</dbReference>
<evidence type="ECO:0000256" key="5">
    <source>
        <dbReference type="ARBA" id="ARBA00022737"/>
    </source>
</evidence>
<evidence type="ECO:0000313" key="11">
    <source>
        <dbReference type="EMBL" id="ELR14052.1"/>
    </source>
</evidence>
<dbReference type="InterPro" id="IPR018108">
    <property type="entry name" value="MCP_transmembrane"/>
</dbReference>
<keyword evidence="4 9" id="KW-0812">Transmembrane</keyword>
<name>L8GM32_ACACF</name>
<keyword evidence="3 10" id="KW-0813">Transport</keyword>
<dbReference type="GO" id="GO:0022857">
    <property type="term" value="F:transmembrane transporter activity"/>
    <property type="evidence" value="ECO:0007669"/>
    <property type="project" value="TreeGrafter"/>
</dbReference>